<accession>A0AAW3TVP2</accession>
<keyword evidence="2" id="KW-1185">Reference proteome</keyword>
<evidence type="ECO:0000313" key="2">
    <source>
        <dbReference type="Proteomes" id="UP000528945"/>
    </source>
</evidence>
<protein>
    <submittedName>
        <fullName evidence="1">Uncharacterized protein</fullName>
    </submittedName>
</protein>
<dbReference type="AlphaFoldDB" id="A0AAW3TVP2"/>
<name>A0AAW3TVP2_9SPHN</name>
<dbReference type="EMBL" id="JACIDB010000004">
    <property type="protein sequence ID" value="MBB3876115.1"/>
    <property type="molecule type" value="Genomic_DNA"/>
</dbReference>
<comment type="caution">
    <text evidence="1">The sequence shown here is derived from an EMBL/GenBank/DDBJ whole genome shotgun (WGS) entry which is preliminary data.</text>
</comment>
<sequence length="73" mass="8327">MTRQQYEIIRAMKQARGWITSRQINEAIGGKGSHRNVIVQIHYLREEHPEHLIESDLSGPASKGYLYHGEVAA</sequence>
<proteinExistence type="predicted"/>
<evidence type="ECO:0000313" key="1">
    <source>
        <dbReference type="EMBL" id="MBB3876115.1"/>
    </source>
</evidence>
<dbReference type="RefSeq" id="WP_147035259.1">
    <property type="nucleotide sequence ID" value="NZ_JACIDB010000004.1"/>
</dbReference>
<gene>
    <name evidence="1" type="ORF">GGR47_002361</name>
</gene>
<dbReference type="Proteomes" id="UP000528945">
    <property type="component" value="Unassembled WGS sequence"/>
</dbReference>
<reference evidence="1 2" key="1">
    <citation type="submission" date="2020-08" db="EMBL/GenBank/DDBJ databases">
        <title>Genomic Encyclopedia of Type Strains, Phase IV (KMG-IV): sequencing the most valuable type-strain genomes for metagenomic binning, comparative biology and taxonomic classification.</title>
        <authorList>
            <person name="Goeker M."/>
        </authorList>
    </citation>
    <scope>NUCLEOTIDE SEQUENCE [LARGE SCALE GENOMIC DNA]</scope>
    <source>
        <strain evidence="1 2">DSM 15581</strain>
    </source>
</reference>
<organism evidence="1 2">
    <name type="scientific">Sphingomonas aquatilis</name>
    <dbReference type="NCBI Taxonomy" id="93063"/>
    <lineage>
        <taxon>Bacteria</taxon>
        <taxon>Pseudomonadati</taxon>
        <taxon>Pseudomonadota</taxon>
        <taxon>Alphaproteobacteria</taxon>
        <taxon>Sphingomonadales</taxon>
        <taxon>Sphingomonadaceae</taxon>
        <taxon>Sphingomonas</taxon>
    </lineage>
</organism>